<keyword evidence="4" id="KW-1185">Reference proteome</keyword>
<evidence type="ECO:0000313" key="5">
    <source>
        <dbReference type="Proteomes" id="UP000324517"/>
    </source>
</evidence>
<dbReference type="OrthoDB" id="1633470at2"/>
<evidence type="ECO:0000313" key="3">
    <source>
        <dbReference type="EMBL" id="TYS68644.1"/>
    </source>
</evidence>
<dbReference type="EMBL" id="VTET01000010">
    <property type="protein sequence ID" value="TYS68644.1"/>
    <property type="molecule type" value="Genomic_DNA"/>
</dbReference>
<gene>
    <name evidence="2" type="ORF">B4U37_08550</name>
    <name evidence="3" type="ORF">FZC75_18300</name>
</gene>
<protein>
    <submittedName>
        <fullName evidence="3">Stage II sporulation protein P</fullName>
    </submittedName>
</protein>
<organism evidence="3 5">
    <name type="scientific">Sutcliffiella horikoshii</name>
    <dbReference type="NCBI Taxonomy" id="79883"/>
    <lineage>
        <taxon>Bacteria</taxon>
        <taxon>Bacillati</taxon>
        <taxon>Bacillota</taxon>
        <taxon>Bacilli</taxon>
        <taxon>Bacillales</taxon>
        <taxon>Bacillaceae</taxon>
        <taxon>Sutcliffiella</taxon>
    </lineage>
</organism>
<dbReference type="InterPro" id="IPR010897">
    <property type="entry name" value="Spore_II_P"/>
</dbReference>
<feature type="transmembrane region" description="Helical" evidence="1">
    <location>
        <begin position="47"/>
        <end position="66"/>
    </location>
</feature>
<dbReference type="Proteomes" id="UP000195573">
    <property type="component" value="Chromosome"/>
</dbReference>
<dbReference type="EMBL" id="CP020880">
    <property type="protein sequence ID" value="ART76081.1"/>
    <property type="molecule type" value="Genomic_DNA"/>
</dbReference>
<sequence>MLNEKNLMNTIRRTYQQQPREEFVVSTEKILRQKARSMDKRIQVKRLSAVWSGVFLFAVAFSWIFLFSGKDVLINALNNLDEGASSFVINSTKKEPLVFIYHTHNQESFTPELNGNSSENAFSDSKNITLVGKKLSEALNEKNINAIYDDTDIASVLNERDLMFADSYLISREILQNTLNEHESIKMVIDLHRDSQKREATTVKINGKDYARILFAVSSISEHYDINNEFAIELNSKLEELYPGITRGIYLPGESARNNYNQDLHPNSVLVEIGGIENSLEETYRTAEIFAEVVKQVMDDLE</sequence>
<dbReference type="KEGG" id="bhk:B4U37_08550"/>
<name>A0A1Y0CLB5_9BACI</name>
<dbReference type="Proteomes" id="UP000324517">
    <property type="component" value="Unassembled WGS sequence"/>
</dbReference>
<reference evidence="3 5" key="2">
    <citation type="submission" date="2019-08" db="EMBL/GenBank/DDBJ databases">
        <title>Bacillus genomes from the desert of Cuatro Cienegas, Coahuila.</title>
        <authorList>
            <person name="Olmedo-Alvarez G."/>
        </authorList>
    </citation>
    <scope>NUCLEOTIDE SEQUENCE [LARGE SCALE GENOMIC DNA]</scope>
    <source>
        <strain evidence="3 5">CH98b_3T</strain>
    </source>
</reference>
<dbReference type="GeneID" id="96738472"/>
<evidence type="ECO:0000313" key="4">
    <source>
        <dbReference type="Proteomes" id="UP000195573"/>
    </source>
</evidence>
<dbReference type="AlphaFoldDB" id="A0A1Y0CLB5"/>
<keyword evidence="1" id="KW-0812">Transmembrane</keyword>
<keyword evidence="1" id="KW-0472">Membrane</keyword>
<reference evidence="2 4" key="1">
    <citation type="submission" date="2017-04" db="EMBL/GenBank/DDBJ databases">
        <title>Complete Genome Sequence of the Bacillus horikoshii 20a strain from Cuatro Cienegas, Coahuila, Mexico.</title>
        <authorList>
            <person name="Zarza E."/>
            <person name="Alcaraz L.D."/>
            <person name="Aguilar-Salinas B."/>
            <person name="Islas A."/>
            <person name="Olmedo-Alvarez G."/>
        </authorList>
    </citation>
    <scope>NUCLEOTIDE SEQUENCE [LARGE SCALE GENOMIC DNA]</scope>
    <source>
        <strain evidence="2 4">20a</strain>
    </source>
</reference>
<evidence type="ECO:0000313" key="2">
    <source>
        <dbReference type="EMBL" id="ART76081.1"/>
    </source>
</evidence>
<keyword evidence="1" id="KW-1133">Transmembrane helix</keyword>
<dbReference type="Pfam" id="PF07454">
    <property type="entry name" value="SpoIIP"/>
    <property type="match status" value="1"/>
</dbReference>
<accession>A0A1Y0CLB5</accession>
<dbReference type="RefSeq" id="WP_088017888.1">
    <property type="nucleotide sequence ID" value="NZ_CP020880.1"/>
</dbReference>
<proteinExistence type="predicted"/>
<dbReference type="NCBIfam" id="TIGR02867">
    <property type="entry name" value="spore_II_P"/>
    <property type="match status" value="1"/>
</dbReference>
<evidence type="ECO:0000256" key="1">
    <source>
        <dbReference type="SAM" id="Phobius"/>
    </source>
</evidence>